<name>A0A7C9DS97_OPUST</name>
<evidence type="ECO:0000313" key="2">
    <source>
        <dbReference type="EMBL" id="MBA4648526.1"/>
    </source>
</evidence>
<sequence>MLSSMLFFRTYSPAFFIPFLHIILVCLRLHMYWGTVEVLFSWSPNVRIMCKIDIIGCRFAGMNLSVSMLACIAHTLVNYYLKSGHASENFLVFYKLVGS</sequence>
<feature type="transmembrane region" description="Helical" evidence="1">
    <location>
        <begin position="61"/>
        <end position="81"/>
    </location>
</feature>
<feature type="transmembrane region" description="Helical" evidence="1">
    <location>
        <begin position="15"/>
        <end position="40"/>
    </location>
</feature>
<proteinExistence type="predicted"/>
<accession>A0A7C9DS97</accession>
<protein>
    <submittedName>
        <fullName evidence="2">Uncharacterized protein</fullName>
    </submittedName>
</protein>
<organism evidence="2">
    <name type="scientific">Opuntia streptacantha</name>
    <name type="common">Prickly pear cactus</name>
    <name type="synonym">Opuntia cardona</name>
    <dbReference type="NCBI Taxonomy" id="393608"/>
    <lineage>
        <taxon>Eukaryota</taxon>
        <taxon>Viridiplantae</taxon>
        <taxon>Streptophyta</taxon>
        <taxon>Embryophyta</taxon>
        <taxon>Tracheophyta</taxon>
        <taxon>Spermatophyta</taxon>
        <taxon>Magnoliopsida</taxon>
        <taxon>eudicotyledons</taxon>
        <taxon>Gunneridae</taxon>
        <taxon>Pentapetalae</taxon>
        <taxon>Caryophyllales</taxon>
        <taxon>Cactineae</taxon>
        <taxon>Cactaceae</taxon>
        <taxon>Opuntioideae</taxon>
        <taxon>Opuntia</taxon>
    </lineage>
</organism>
<reference evidence="2" key="2">
    <citation type="submission" date="2020-07" db="EMBL/GenBank/DDBJ databases">
        <authorList>
            <person name="Vera ALvarez R."/>
            <person name="Arias-Moreno D.M."/>
            <person name="Jimenez-Jacinto V."/>
            <person name="Jimenez-Bremont J.F."/>
            <person name="Swaminathan K."/>
            <person name="Moose S.P."/>
            <person name="Guerrero-Gonzalez M.L."/>
            <person name="Marino-Ramirez L."/>
            <person name="Landsman D."/>
            <person name="Rodriguez-Kessler M."/>
            <person name="Delgado-Sanchez P."/>
        </authorList>
    </citation>
    <scope>NUCLEOTIDE SEQUENCE</scope>
    <source>
        <tissue evidence="2">Cladode</tissue>
    </source>
</reference>
<dbReference type="EMBL" id="GISG01156091">
    <property type="protein sequence ID" value="MBA4648526.1"/>
    <property type="molecule type" value="Transcribed_RNA"/>
</dbReference>
<keyword evidence="1" id="KW-0812">Transmembrane</keyword>
<evidence type="ECO:0000256" key="1">
    <source>
        <dbReference type="SAM" id="Phobius"/>
    </source>
</evidence>
<keyword evidence="1" id="KW-0472">Membrane</keyword>
<keyword evidence="1" id="KW-1133">Transmembrane helix</keyword>
<dbReference type="AlphaFoldDB" id="A0A7C9DS97"/>
<reference evidence="2" key="1">
    <citation type="journal article" date="2013" name="J. Plant Res.">
        <title>Effect of fungi and light on seed germination of three Opuntia species from semiarid lands of central Mexico.</title>
        <authorList>
            <person name="Delgado-Sanchez P."/>
            <person name="Jimenez-Bremont J.F."/>
            <person name="Guerrero-Gonzalez Mde L."/>
            <person name="Flores J."/>
        </authorList>
    </citation>
    <scope>NUCLEOTIDE SEQUENCE</scope>
    <source>
        <tissue evidence="2">Cladode</tissue>
    </source>
</reference>